<name>A0A835KZX7_9POAL</name>
<evidence type="ECO:0000256" key="1">
    <source>
        <dbReference type="ARBA" id="ARBA00022729"/>
    </source>
</evidence>
<protein>
    <recommendedName>
        <fullName evidence="2">Bifunctional inhibitor/plant lipid transfer protein/seed storage helical domain-containing protein</fullName>
    </recommendedName>
</protein>
<dbReference type="InterPro" id="IPR036312">
    <property type="entry name" value="Bifun_inhib/LTP/seed_sf"/>
</dbReference>
<evidence type="ECO:0000313" key="4">
    <source>
        <dbReference type="Proteomes" id="UP000636709"/>
    </source>
</evidence>
<feature type="domain" description="Bifunctional inhibitor/plant lipid transfer protein/seed storage helical" evidence="2">
    <location>
        <begin position="115"/>
        <end position="282"/>
    </location>
</feature>
<dbReference type="Proteomes" id="UP000636709">
    <property type="component" value="Unassembled WGS sequence"/>
</dbReference>
<dbReference type="AlphaFoldDB" id="A0A835KZX7"/>
<dbReference type="Pfam" id="PF14547">
    <property type="entry name" value="Hydrophob_seed"/>
    <property type="match status" value="1"/>
</dbReference>
<evidence type="ECO:0000313" key="3">
    <source>
        <dbReference type="EMBL" id="KAF8780313.1"/>
    </source>
</evidence>
<comment type="caution">
    <text evidence="3">The sequence shown here is derived from an EMBL/GenBank/DDBJ whole genome shotgun (WGS) entry which is preliminary data.</text>
</comment>
<dbReference type="EMBL" id="JACEFO010000138">
    <property type="protein sequence ID" value="KAF8780313.1"/>
    <property type="molecule type" value="Genomic_DNA"/>
</dbReference>
<dbReference type="Gene3D" id="1.10.110.10">
    <property type="entry name" value="Plant lipid-transfer and hydrophobic proteins"/>
    <property type="match status" value="1"/>
</dbReference>
<dbReference type="InterPro" id="IPR016140">
    <property type="entry name" value="Bifunc_inhib/LTP/seed_store"/>
</dbReference>
<dbReference type="SMART" id="SM00499">
    <property type="entry name" value="AAI"/>
    <property type="match status" value="1"/>
</dbReference>
<evidence type="ECO:0000259" key="2">
    <source>
        <dbReference type="SMART" id="SM00499"/>
    </source>
</evidence>
<dbReference type="InterPro" id="IPR051636">
    <property type="entry name" value="Plant_LTP/defense-related"/>
</dbReference>
<proteinExistence type="predicted"/>
<organism evidence="3 4">
    <name type="scientific">Digitaria exilis</name>
    <dbReference type="NCBI Taxonomy" id="1010633"/>
    <lineage>
        <taxon>Eukaryota</taxon>
        <taxon>Viridiplantae</taxon>
        <taxon>Streptophyta</taxon>
        <taxon>Embryophyta</taxon>
        <taxon>Tracheophyta</taxon>
        <taxon>Spermatophyta</taxon>
        <taxon>Magnoliopsida</taxon>
        <taxon>Liliopsida</taxon>
        <taxon>Poales</taxon>
        <taxon>Poaceae</taxon>
        <taxon>PACMAD clade</taxon>
        <taxon>Panicoideae</taxon>
        <taxon>Panicodae</taxon>
        <taxon>Paniceae</taxon>
        <taxon>Anthephorinae</taxon>
        <taxon>Digitaria</taxon>
    </lineage>
</organism>
<keyword evidence="4" id="KW-1185">Reference proteome</keyword>
<sequence length="283" mass="26646">MEFLALYSHVARHGVSVCQVAAQGIAHFLVPCLMLAATQDLAVVQDIIDNLTLAGTDVRTNTFELQHHRLSTAKIYRTSTTLPSPSDHSLAAVVATLLALNLLFFAFADACGCRCGGACPSPGGGGGGGGGSGGGGGGGGGGTGGGGSGGGGGGTGGGGSGGGSGGGGGGSGGGGNGGGGGGGGNGGGGGGGGGGGRARCPIDALKLGVCANVLNGLINVNLGTPPRTPCCTLIQGLADLEAAVCLCTALRANVLGITLNVPINLSLLVNYCGRRVPTGFQCS</sequence>
<dbReference type="CDD" id="cd01958">
    <property type="entry name" value="HPS_like"/>
    <property type="match status" value="1"/>
</dbReference>
<accession>A0A835KZX7</accession>
<reference evidence="3" key="1">
    <citation type="submission" date="2020-07" db="EMBL/GenBank/DDBJ databases">
        <title>Genome sequence and genetic diversity analysis of an under-domesticated orphan crop, white fonio (Digitaria exilis).</title>
        <authorList>
            <person name="Bennetzen J.L."/>
            <person name="Chen S."/>
            <person name="Ma X."/>
            <person name="Wang X."/>
            <person name="Yssel A.E.J."/>
            <person name="Chaluvadi S.R."/>
            <person name="Johnson M."/>
            <person name="Gangashetty P."/>
            <person name="Hamidou F."/>
            <person name="Sanogo M.D."/>
            <person name="Zwaenepoel A."/>
            <person name="Wallace J."/>
            <person name="Van De Peer Y."/>
            <person name="Van Deynze A."/>
        </authorList>
    </citation>
    <scope>NUCLEOTIDE SEQUENCE</scope>
    <source>
        <tissue evidence="3">Leaves</tissue>
    </source>
</reference>
<dbReference type="InterPro" id="IPR027923">
    <property type="entry name" value="Hydrophob_seed_dom"/>
</dbReference>
<dbReference type="SUPFAM" id="SSF47699">
    <property type="entry name" value="Bifunctional inhibitor/lipid-transfer protein/seed storage 2S albumin"/>
    <property type="match status" value="1"/>
</dbReference>
<gene>
    <name evidence="3" type="ORF">HU200_001411</name>
</gene>
<dbReference type="PANTHER" id="PTHR31731">
    <property type="match status" value="1"/>
</dbReference>
<keyword evidence="1" id="KW-0732">Signal</keyword>
<dbReference type="FunFam" id="1.10.110.10:FF:000003">
    <property type="entry name" value="pEARLI1-like lipid transfer protein 1"/>
    <property type="match status" value="1"/>
</dbReference>